<keyword evidence="1 2" id="KW-0193">Cuticle</keyword>
<organism evidence="4 5">
    <name type="scientific">Drosophila rubida</name>
    <dbReference type="NCBI Taxonomy" id="30044"/>
    <lineage>
        <taxon>Eukaryota</taxon>
        <taxon>Metazoa</taxon>
        <taxon>Ecdysozoa</taxon>
        <taxon>Arthropoda</taxon>
        <taxon>Hexapoda</taxon>
        <taxon>Insecta</taxon>
        <taxon>Pterygota</taxon>
        <taxon>Neoptera</taxon>
        <taxon>Endopterygota</taxon>
        <taxon>Diptera</taxon>
        <taxon>Brachycera</taxon>
        <taxon>Muscomorpha</taxon>
        <taxon>Ephydroidea</taxon>
        <taxon>Drosophilidae</taxon>
        <taxon>Drosophila</taxon>
    </lineage>
</organism>
<dbReference type="PROSITE" id="PS00233">
    <property type="entry name" value="CHIT_BIND_RR_1"/>
    <property type="match status" value="1"/>
</dbReference>
<keyword evidence="5" id="KW-1185">Reference proteome</keyword>
<comment type="caution">
    <text evidence="4">The sequence shown here is derived from an EMBL/GenBank/DDBJ whole genome shotgun (WGS) entry which is preliminary data.</text>
</comment>
<keyword evidence="3" id="KW-0732">Signal</keyword>
<dbReference type="InterPro" id="IPR050468">
    <property type="entry name" value="Cuticle_Struct_Prot"/>
</dbReference>
<dbReference type="EMBL" id="JAJJHW010002774">
    <property type="protein sequence ID" value="KAH8366111.1"/>
    <property type="molecule type" value="Genomic_DNA"/>
</dbReference>
<dbReference type="Pfam" id="PF00379">
    <property type="entry name" value="Chitin_bind_4"/>
    <property type="match status" value="1"/>
</dbReference>
<accession>A0AAD4PJQ2</accession>
<name>A0AAD4PJQ2_9MUSC</name>
<dbReference type="PROSITE" id="PS51155">
    <property type="entry name" value="CHIT_BIND_RR_2"/>
    <property type="match status" value="1"/>
</dbReference>
<feature type="chain" id="PRO_5042227035" description="Endocuticle structural protein SgAbd-6" evidence="3">
    <location>
        <begin position="20"/>
        <end position="107"/>
    </location>
</feature>
<proteinExistence type="predicted"/>
<evidence type="ECO:0000313" key="5">
    <source>
        <dbReference type="Proteomes" id="UP001200034"/>
    </source>
</evidence>
<reference evidence="4" key="1">
    <citation type="journal article" date="2021" name="Mol. Ecol. Resour.">
        <title>Phylogenomic analyses of the genus Drosophila reveals genomic signals of climate adaptation.</title>
        <authorList>
            <person name="Li F."/>
            <person name="Rane R.V."/>
            <person name="Luria V."/>
            <person name="Xiong Z."/>
            <person name="Chen J."/>
            <person name="Li Z."/>
            <person name="Catullo R.A."/>
            <person name="Griffin P.C."/>
            <person name="Schiffer M."/>
            <person name="Pearce S."/>
            <person name="Lee S.F."/>
            <person name="McElroy K."/>
            <person name="Stocker A."/>
            <person name="Shirriffs J."/>
            <person name="Cockerell F."/>
            <person name="Coppin C."/>
            <person name="Sgro C.M."/>
            <person name="Karger A."/>
            <person name="Cain J.W."/>
            <person name="Weber J.A."/>
            <person name="Santpere G."/>
            <person name="Kirschner M.W."/>
            <person name="Hoffmann A.A."/>
            <person name="Oakeshott J.G."/>
            <person name="Zhang G."/>
        </authorList>
    </citation>
    <scope>NUCLEOTIDE SEQUENCE</scope>
    <source>
        <strain evidence="4">BGI-SZ-2011g</strain>
    </source>
</reference>
<evidence type="ECO:0000256" key="3">
    <source>
        <dbReference type="SAM" id="SignalP"/>
    </source>
</evidence>
<sequence length="107" mass="11407">MKFCSVLFATCLLVGISKALPAADDAQAETVRLESENNGVDKYSFAYETSNGIARNEEGVLKPAEGEADGILAVHGSSSWTAPDGKKYEISFTADETGYHPSFKLVA</sequence>
<dbReference type="PRINTS" id="PR00947">
    <property type="entry name" value="CUTICLE"/>
</dbReference>
<protein>
    <recommendedName>
        <fullName evidence="6">Endocuticle structural protein SgAbd-6</fullName>
    </recommendedName>
</protein>
<dbReference type="AlphaFoldDB" id="A0AAD4PJQ2"/>
<dbReference type="GO" id="GO:0008010">
    <property type="term" value="F:structural constituent of chitin-based larval cuticle"/>
    <property type="evidence" value="ECO:0007669"/>
    <property type="project" value="TreeGrafter"/>
</dbReference>
<feature type="signal peptide" evidence="3">
    <location>
        <begin position="1"/>
        <end position="19"/>
    </location>
</feature>
<evidence type="ECO:0000256" key="1">
    <source>
        <dbReference type="ARBA" id="ARBA00022460"/>
    </source>
</evidence>
<dbReference type="Proteomes" id="UP001200034">
    <property type="component" value="Unassembled WGS sequence"/>
</dbReference>
<dbReference type="InterPro" id="IPR000618">
    <property type="entry name" value="Insect_cuticle"/>
</dbReference>
<dbReference type="PANTHER" id="PTHR10380:SF237">
    <property type="entry name" value="CUTICULAR PROTEIN 65AU, ISOFORM A-RELATED"/>
    <property type="match status" value="1"/>
</dbReference>
<evidence type="ECO:0000313" key="4">
    <source>
        <dbReference type="EMBL" id="KAH8366111.1"/>
    </source>
</evidence>
<evidence type="ECO:0000256" key="2">
    <source>
        <dbReference type="PROSITE-ProRule" id="PRU00497"/>
    </source>
</evidence>
<dbReference type="InterPro" id="IPR031311">
    <property type="entry name" value="CHIT_BIND_RR_consensus"/>
</dbReference>
<evidence type="ECO:0008006" key="6">
    <source>
        <dbReference type="Google" id="ProtNLM"/>
    </source>
</evidence>
<dbReference type="GO" id="GO:0062129">
    <property type="term" value="C:chitin-based extracellular matrix"/>
    <property type="evidence" value="ECO:0007669"/>
    <property type="project" value="TreeGrafter"/>
</dbReference>
<dbReference type="PANTHER" id="PTHR10380">
    <property type="entry name" value="CUTICLE PROTEIN"/>
    <property type="match status" value="1"/>
</dbReference>
<gene>
    <name evidence="4" type="ORF">KR093_009203</name>
</gene>